<evidence type="ECO:0000256" key="1">
    <source>
        <dbReference type="SAM" id="MobiDB-lite"/>
    </source>
</evidence>
<feature type="non-terminal residue" evidence="2">
    <location>
        <position position="132"/>
    </location>
</feature>
<dbReference type="Pfam" id="PF20199">
    <property type="entry name" value="RepSA"/>
    <property type="match status" value="1"/>
</dbReference>
<reference evidence="2 3" key="2">
    <citation type="submission" date="2019-08" db="EMBL/GenBank/DDBJ databases">
        <title>Amycolatopsis acidicola sp. nov., isolated from peat swamp forest soil.</title>
        <authorList>
            <person name="Srisuk N."/>
        </authorList>
    </citation>
    <scope>NUCLEOTIDE SEQUENCE [LARGE SCALE GENOMIC DNA]</scope>
    <source>
        <strain evidence="2 3">TBRC 6029</strain>
    </source>
</reference>
<dbReference type="EMBL" id="VJWX01000734">
    <property type="protein sequence ID" value="TVT17232.1"/>
    <property type="molecule type" value="Genomic_DNA"/>
</dbReference>
<gene>
    <name evidence="2" type="ORF">FNH05_36205</name>
</gene>
<organism evidence="2 3">
    <name type="scientific">Amycolatopsis rhizosphaerae</name>
    <dbReference type="NCBI Taxonomy" id="2053003"/>
    <lineage>
        <taxon>Bacteria</taxon>
        <taxon>Bacillati</taxon>
        <taxon>Actinomycetota</taxon>
        <taxon>Actinomycetes</taxon>
        <taxon>Pseudonocardiales</taxon>
        <taxon>Pseudonocardiaceae</taxon>
        <taxon>Amycolatopsis</taxon>
    </lineage>
</organism>
<protein>
    <submittedName>
        <fullName evidence="2">Replication initiator protein</fullName>
    </submittedName>
</protein>
<feature type="region of interest" description="Disordered" evidence="1">
    <location>
        <begin position="111"/>
        <end position="132"/>
    </location>
</feature>
<sequence length="132" mass="14562">MSRAERMRLPLSGEVMKATAEKHGVCVRPFTMEVGDPDTGELRYIGVPCGSTVESVCGPCAKKAKALRMAQCREGWHLTEEPDFTSEPPTDEQKELMAFRADLVKSYRAAVETGEGGQADELRDEIRGVDEE</sequence>
<dbReference type="Proteomes" id="UP000320011">
    <property type="component" value="Unassembled WGS sequence"/>
</dbReference>
<evidence type="ECO:0000313" key="2">
    <source>
        <dbReference type="EMBL" id="TVT17232.1"/>
    </source>
</evidence>
<proteinExistence type="predicted"/>
<dbReference type="AlphaFoldDB" id="A0A557ZYZ7"/>
<dbReference type="RefSeq" id="WP_342781654.1">
    <property type="nucleotide sequence ID" value="NZ_VJWX01000734.1"/>
</dbReference>
<keyword evidence="3" id="KW-1185">Reference proteome</keyword>
<comment type="caution">
    <text evidence="2">The sequence shown here is derived from an EMBL/GenBank/DDBJ whole genome shotgun (WGS) entry which is preliminary data.</text>
</comment>
<dbReference type="InterPro" id="IPR046828">
    <property type="entry name" value="RepSA"/>
</dbReference>
<evidence type="ECO:0000313" key="3">
    <source>
        <dbReference type="Proteomes" id="UP000320011"/>
    </source>
</evidence>
<name>A0A557ZYZ7_9PSEU</name>
<accession>A0A557ZYZ7</accession>
<feature type="compositionally biased region" description="Basic and acidic residues" evidence="1">
    <location>
        <begin position="120"/>
        <end position="132"/>
    </location>
</feature>
<reference evidence="2 3" key="1">
    <citation type="submission" date="2019-07" db="EMBL/GenBank/DDBJ databases">
        <authorList>
            <person name="Duangmal K."/>
            <person name="Teo W.F.A."/>
        </authorList>
    </citation>
    <scope>NUCLEOTIDE SEQUENCE [LARGE SCALE GENOMIC DNA]</scope>
    <source>
        <strain evidence="2 3">TBRC 6029</strain>
    </source>
</reference>